<evidence type="ECO:0000256" key="1">
    <source>
        <dbReference type="ARBA" id="ARBA00022448"/>
    </source>
</evidence>
<dbReference type="Pfam" id="PF00005">
    <property type="entry name" value="ABC_tran"/>
    <property type="match status" value="1"/>
</dbReference>
<evidence type="ECO:0000256" key="2">
    <source>
        <dbReference type="ARBA" id="ARBA00022741"/>
    </source>
</evidence>
<dbReference type="PROSITE" id="PS50893">
    <property type="entry name" value="ABC_TRANSPORTER_2"/>
    <property type="match status" value="1"/>
</dbReference>
<dbReference type="KEGG" id="fia:NA23_08255"/>
<dbReference type="InterPro" id="IPR050095">
    <property type="entry name" value="ECF_ABC_transporter_ATP-bd"/>
</dbReference>
<name>A0AAI8CMK0_FERIS</name>
<dbReference type="InterPro" id="IPR003593">
    <property type="entry name" value="AAA+_ATPase"/>
</dbReference>
<gene>
    <name evidence="5" type="ORF">NA23_08255</name>
</gene>
<dbReference type="GO" id="GO:0042626">
    <property type="term" value="F:ATPase-coupled transmembrane transporter activity"/>
    <property type="evidence" value="ECO:0007669"/>
    <property type="project" value="TreeGrafter"/>
</dbReference>
<dbReference type="CDD" id="cd03225">
    <property type="entry name" value="ABC_cobalt_CbiO_domain1"/>
    <property type="match status" value="1"/>
</dbReference>
<evidence type="ECO:0000259" key="4">
    <source>
        <dbReference type="PROSITE" id="PS50893"/>
    </source>
</evidence>
<dbReference type="PANTHER" id="PTHR43553">
    <property type="entry name" value="HEAVY METAL TRANSPORTER"/>
    <property type="match status" value="1"/>
</dbReference>
<sequence>MLIELKEVSVIFEESTDVERVALREINLSFSSNESILLVGNTGSGKTTLIYLIDLLIKPSRGSLSYDGKDPFLYPYEYRKKFGVAFQIPERQFFSEMVEQELTYAAKNFQVPFTQNDIEEVLELVGLRKSVLQESPFRLSGGEQRKVAIASILLHKPEFLIFDEPTAGLDLQGVLSVREILKKFKQNGKGFLIATHEPELFEDLCDRKVFLHKGTIFEDLRLSTIRAKGW</sequence>
<dbReference type="InterPro" id="IPR027417">
    <property type="entry name" value="P-loop_NTPase"/>
</dbReference>
<dbReference type="AlphaFoldDB" id="A0AAI8CMK0"/>
<dbReference type="GO" id="GO:0043190">
    <property type="term" value="C:ATP-binding cassette (ABC) transporter complex"/>
    <property type="evidence" value="ECO:0007669"/>
    <property type="project" value="TreeGrafter"/>
</dbReference>
<accession>A0AAI8CMK0</accession>
<evidence type="ECO:0000313" key="6">
    <source>
        <dbReference type="Proteomes" id="UP000093740"/>
    </source>
</evidence>
<dbReference type="RefSeq" id="WP_033192201.1">
    <property type="nucleotide sequence ID" value="NZ_CP014334.2"/>
</dbReference>
<dbReference type="SUPFAM" id="SSF52540">
    <property type="entry name" value="P-loop containing nucleoside triphosphate hydrolases"/>
    <property type="match status" value="1"/>
</dbReference>
<keyword evidence="6" id="KW-1185">Reference proteome</keyword>
<dbReference type="InterPro" id="IPR017871">
    <property type="entry name" value="ABC_transporter-like_CS"/>
</dbReference>
<feature type="domain" description="ABC transporter" evidence="4">
    <location>
        <begin position="5"/>
        <end position="230"/>
    </location>
</feature>
<keyword evidence="3 5" id="KW-0067">ATP-binding</keyword>
<dbReference type="Gene3D" id="3.40.50.300">
    <property type="entry name" value="P-loop containing nucleotide triphosphate hydrolases"/>
    <property type="match status" value="1"/>
</dbReference>
<dbReference type="PROSITE" id="PS00211">
    <property type="entry name" value="ABC_TRANSPORTER_1"/>
    <property type="match status" value="1"/>
</dbReference>
<keyword evidence="1" id="KW-0813">Transport</keyword>
<dbReference type="InterPro" id="IPR015856">
    <property type="entry name" value="ABC_transpr_CbiO/EcfA_su"/>
</dbReference>
<keyword evidence="2" id="KW-0547">Nucleotide-binding</keyword>
<organism evidence="5 6">
    <name type="scientific">Fervidobacterium islandicum</name>
    <dbReference type="NCBI Taxonomy" id="2423"/>
    <lineage>
        <taxon>Bacteria</taxon>
        <taxon>Thermotogati</taxon>
        <taxon>Thermotogota</taxon>
        <taxon>Thermotogae</taxon>
        <taxon>Thermotogales</taxon>
        <taxon>Fervidobacteriaceae</taxon>
        <taxon>Fervidobacterium</taxon>
    </lineage>
</organism>
<proteinExistence type="predicted"/>
<dbReference type="GO" id="GO:0005524">
    <property type="term" value="F:ATP binding"/>
    <property type="evidence" value="ECO:0007669"/>
    <property type="project" value="UniProtKB-KW"/>
</dbReference>
<evidence type="ECO:0000313" key="5">
    <source>
        <dbReference type="EMBL" id="AMW33228.1"/>
    </source>
</evidence>
<dbReference type="EMBL" id="CP014334">
    <property type="protein sequence ID" value="AMW33228.1"/>
    <property type="molecule type" value="Genomic_DNA"/>
</dbReference>
<dbReference type="Proteomes" id="UP000093740">
    <property type="component" value="Chromosome"/>
</dbReference>
<reference evidence="5 6" key="1">
    <citation type="journal article" date="2015" name="Stand. Genomic Sci.">
        <title>Genome sequence of a native-feather degrading extremely thermophilic Eubacterium, Fervidobacterium islandicum AW-1.</title>
        <authorList>
            <person name="Lee Y.J."/>
            <person name="Jeong H."/>
            <person name="Park G.S."/>
            <person name="Kwak Y."/>
            <person name="Lee S.J."/>
            <person name="Lee S.J."/>
            <person name="Park M.K."/>
            <person name="Kim J.Y."/>
            <person name="Kang H.K."/>
            <person name="Shin J.H."/>
            <person name="Lee D.W."/>
        </authorList>
    </citation>
    <scope>NUCLEOTIDE SEQUENCE [LARGE SCALE GENOMIC DNA]</scope>
    <source>
        <strain evidence="5 6">AW-1</strain>
    </source>
</reference>
<dbReference type="InterPro" id="IPR003439">
    <property type="entry name" value="ABC_transporter-like_ATP-bd"/>
</dbReference>
<evidence type="ECO:0000256" key="3">
    <source>
        <dbReference type="ARBA" id="ARBA00022840"/>
    </source>
</evidence>
<dbReference type="SMART" id="SM00382">
    <property type="entry name" value="AAA"/>
    <property type="match status" value="1"/>
</dbReference>
<protein>
    <submittedName>
        <fullName evidence="5">Energy-coupling factor ABC transporter ATP-binding protein</fullName>
    </submittedName>
</protein>
<dbReference type="GO" id="GO:0016887">
    <property type="term" value="F:ATP hydrolysis activity"/>
    <property type="evidence" value="ECO:0007669"/>
    <property type="project" value="InterPro"/>
</dbReference>